<evidence type="ECO:0000313" key="1">
    <source>
        <dbReference type="EMBL" id="MBC6994717.1"/>
    </source>
</evidence>
<accession>A0A923PQ69</accession>
<evidence type="ECO:0008006" key="3">
    <source>
        <dbReference type="Google" id="ProtNLM"/>
    </source>
</evidence>
<proteinExistence type="predicted"/>
<organism evidence="1 2">
    <name type="scientific">Neolewinella lacunae</name>
    <dbReference type="NCBI Taxonomy" id="1517758"/>
    <lineage>
        <taxon>Bacteria</taxon>
        <taxon>Pseudomonadati</taxon>
        <taxon>Bacteroidota</taxon>
        <taxon>Saprospiria</taxon>
        <taxon>Saprospirales</taxon>
        <taxon>Lewinellaceae</taxon>
        <taxon>Neolewinella</taxon>
    </lineage>
</organism>
<dbReference type="EMBL" id="JACSIT010000100">
    <property type="protein sequence ID" value="MBC6994717.1"/>
    <property type="molecule type" value="Genomic_DNA"/>
</dbReference>
<dbReference type="Proteomes" id="UP000650081">
    <property type="component" value="Unassembled WGS sequence"/>
</dbReference>
<gene>
    <name evidence="1" type="ORF">H9S92_11115</name>
</gene>
<reference evidence="1" key="1">
    <citation type="submission" date="2020-08" db="EMBL/GenBank/DDBJ databases">
        <title>Lewinella bacteria from marine environments.</title>
        <authorList>
            <person name="Zhong Y."/>
        </authorList>
    </citation>
    <scope>NUCLEOTIDE SEQUENCE</scope>
    <source>
        <strain evidence="1">KCTC 42187</strain>
    </source>
</reference>
<evidence type="ECO:0000313" key="2">
    <source>
        <dbReference type="Proteomes" id="UP000650081"/>
    </source>
</evidence>
<dbReference type="RefSeq" id="WP_187466781.1">
    <property type="nucleotide sequence ID" value="NZ_JACSIT010000100.1"/>
</dbReference>
<keyword evidence="2" id="KW-1185">Reference proteome</keyword>
<dbReference type="AlphaFoldDB" id="A0A923PQ69"/>
<comment type="caution">
    <text evidence="1">The sequence shown here is derived from an EMBL/GenBank/DDBJ whole genome shotgun (WGS) entry which is preliminary data.</text>
</comment>
<name>A0A923PQ69_9BACT</name>
<protein>
    <recommendedName>
        <fullName evidence="3">NERD domain-containing protein</fullName>
    </recommendedName>
</protein>
<sequence length="201" mass="22890">MLLPESDLLFNFPPDWVVRKYDATDAYQSLSGHGLKGVDFLALSPDGYLWLIEVKNFRPRFAAGLEYRAKRRSPEHLAAQVARKFSDTLRLIHIVDRALRKHWYRRLKLWYVERVAGDQQSNYWFWSEAKRRIDVAAKVVYVLWLETPEKKATYDESTRALLAALLPPGATLFVAESDRPAGLPFSAGPAGEASAEGQDLP</sequence>